<accession>A0A238WQN6</accession>
<dbReference type="AlphaFoldDB" id="A0A238WQN6"/>
<dbReference type="SMART" id="SM00860">
    <property type="entry name" value="SMI1_KNR4"/>
    <property type="match status" value="1"/>
</dbReference>
<feature type="domain" description="Knr4/Smi1-like" evidence="1">
    <location>
        <begin position="10"/>
        <end position="130"/>
    </location>
</feature>
<dbReference type="SUPFAM" id="SSF160631">
    <property type="entry name" value="SMI1/KNR4-like"/>
    <property type="match status" value="1"/>
</dbReference>
<dbReference type="OrthoDB" id="6637351at2"/>
<name>A0A238WQN6_9FLAO</name>
<protein>
    <submittedName>
        <fullName evidence="2">SMI1 / KNR4 family (SUKH-1)</fullName>
    </submittedName>
</protein>
<sequence>MIQFEIENELITQEELEEFEQQLDGLKLPEDYKAHMLKYNGGITIEDYICGDNENIKFMYFLPIKYGSDTMENSLIAREDVLPINDIYIGAVRGGELCMSLGENNGSIYVFYSDGERIDLASSFTEFINGLSLM</sequence>
<evidence type="ECO:0000313" key="2">
    <source>
        <dbReference type="EMBL" id="SNR48718.1"/>
    </source>
</evidence>
<dbReference type="RefSeq" id="WP_089370607.1">
    <property type="nucleotide sequence ID" value="NZ_BMEP01000003.1"/>
</dbReference>
<organism evidence="2 3">
    <name type="scientific">Dokdonia pacifica</name>
    <dbReference type="NCBI Taxonomy" id="1627892"/>
    <lineage>
        <taxon>Bacteria</taxon>
        <taxon>Pseudomonadati</taxon>
        <taxon>Bacteroidota</taxon>
        <taxon>Flavobacteriia</taxon>
        <taxon>Flavobacteriales</taxon>
        <taxon>Flavobacteriaceae</taxon>
        <taxon>Dokdonia</taxon>
    </lineage>
</organism>
<reference evidence="2 3" key="1">
    <citation type="submission" date="2017-06" db="EMBL/GenBank/DDBJ databases">
        <authorList>
            <person name="Kim H.J."/>
            <person name="Triplett B.A."/>
        </authorList>
    </citation>
    <scope>NUCLEOTIDE SEQUENCE [LARGE SCALE GENOMIC DNA]</scope>
    <source>
        <strain evidence="2 3">DSM 25597</strain>
    </source>
</reference>
<dbReference type="Pfam" id="PF09346">
    <property type="entry name" value="SMI1_KNR4"/>
    <property type="match status" value="1"/>
</dbReference>
<dbReference type="Proteomes" id="UP000198379">
    <property type="component" value="Unassembled WGS sequence"/>
</dbReference>
<keyword evidence="3" id="KW-1185">Reference proteome</keyword>
<evidence type="ECO:0000313" key="3">
    <source>
        <dbReference type="Proteomes" id="UP000198379"/>
    </source>
</evidence>
<dbReference type="InterPro" id="IPR037883">
    <property type="entry name" value="Knr4/Smi1-like_sf"/>
</dbReference>
<dbReference type="EMBL" id="FZNY01000001">
    <property type="protein sequence ID" value="SNR48718.1"/>
    <property type="molecule type" value="Genomic_DNA"/>
</dbReference>
<dbReference type="InterPro" id="IPR018958">
    <property type="entry name" value="Knr4/Smi1-like_dom"/>
</dbReference>
<gene>
    <name evidence="2" type="ORF">SAMN06265376_1011324</name>
</gene>
<proteinExistence type="predicted"/>
<dbReference type="Gene3D" id="3.40.1580.10">
    <property type="entry name" value="SMI1/KNR4-like"/>
    <property type="match status" value="1"/>
</dbReference>
<evidence type="ECO:0000259" key="1">
    <source>
        <dbReference type="SMART" id="SM00860"/>
    </source>
</evidence>